<reference evidence="2" key="2">
    <citation type="submission" date="2022-06" db="UniProtKB">
        <authorList>
            <consortium name="EnsemblMetazoa"/>
        </authorList>
    </citation>
    <scope>IDENTIFICATION</scope>
    <source>
        <strain evidence="2">DF5081</strain>
    </source>
</reference>
<dbReference type="Proteomes" id="UP000005237">
    <property type="component" value="Unassembled WGS sequence"/>
</dbReference>
<evidence type="ECO:0000313" key="3">
    <source>
        <dbReference type="Proteomes" id="UP000005237"/>
    </source>
</evidence>
<evidence type="ECO:0000256" key="1">
    <source>
        <dbReference type="SAM" id="MobiDB-lite"/>
    </source>
</evidence>
<proteinExistence type="predicted"/>
<evidence type="ECO:0000313" key="2">
    <source>
        <dbReference type="EnsemblMetazoa" id="CJA22164.1"/>
    </source>
</evidence>
<feature type="region of interest" description="Disordered" evidence="1">
    <location>
        <begin position="117"/>
        <end position="225"/>
    </location>
</feature>
<protein>
    <submittedName>
        <fullName evidence="2">Uncharacterized protein</fullName>
    </submittedName>
</protein>
<organism evidence="2 3">
    <name type="scientific">Caenorhabditis japonica</name>
    <dbReference type="NCBI Taxonomy" id="281687"/>
    <lineage>
        <taxon>Eukaryota</taxon>
        <taxon>Metazoa</taxon>
        <taxon>Ecdysozoa</taxon>
        <taxon>Nematoda</taxon>
        <taxon>Chromadorea</taxon>
        <taxon>Rhabditida</taxon>
        <taxon>Rhabditina</taxon>
        <taxon>Rhabditomorpha</taxon>
        <taxon>Rhabditoidea</taxon>
        <taxon>Rhabditidae</taxon>
        <taxon>Peloderinae</taxon>
        <taxon>Caenorhabditis</taxon>
    </lineage>
</organism>
<feature type="compositionally biased region" description="Basic and acidic residues" evidence="1">
    <location>
        <begin position="215"/>
        <end position="225"/>
    </location>
</feature>
<feature type="compositionally biased region" description="Low complexity" evidence="1">
    <location>
        <begin position="117"/>
        <end position="185"/>
    </location>
</feature>
<dbReference type="AlphaFoldDB" id="A0A8R1E734"/>
<reference evidence="3" key="1">
    <citation type="submission" date="2010-08" db="EMBL/GenBank/DDBJ databases">
        <authorList>
            <consortium name="Caenorhabditis japonica Sequencing Consortium"/>
            <person name="Wilson R.K."/>
        </authorList>
    </citation>
    <scope>NUCLEOTIDE SEQUENCE [LARGE SCALE GENOMIC DNA]</scope>
    <source>
        <strain evidence="3">DF5081</strain>
    </source>
</reference>
<dbReference type="EnsemblMetazoa" id="CJA22164.1">
    <property type="protein sequence ID" value="CJA22164.1"/>
    <property type="gene ID" value="WBGene00177736"/>
</dbReference>
<keyword evidence="3" id="KW-1185">Reference proteome</keyword>
<sequence length="246" mass="26848">MDDSLNAEAKRLADSCQRPEHAAHYRFHFGIPLTEPPIYNSTKKLVRQRKIEEALKLVNSYSYPVPNFLEDIVPTQKIIGCAEGVCKYEVEGIKFRVLFICLIGPKGNISLSDFGIPEPSTTTTTEATTTLTTTTEATTTSTTTTTTTLPTTTKPTSTSTTSTSTTSTEATSTELVSTTELTTSSKRSTTTEDSSSSQAATKANVTVAPLNIEGHAQKTTETPKDQNDAMNFSVYFIFYVALIFFY</sequence>
<feature type="compositionally biased region" description="Polar residues" evidence="1">
    <location>
        <begin position="186"/>
        <end position="204"/>
    </location>
</feature>
<name>A0A8R1E734_CAEJA</name>
<accession>A0A8R1E734</accession>